<dbReference type="Proteomes" id="UP000887574">
    <property type="component" value="Unplaced"/>
</dbReference>
<name>A0A915D952_9BILA</name>
<accession>A0A915D952</accession>
<proteinExistence type="predicted"/>
<feature type="region of interest" description="Disordered" evidence="1">
    <location>
        <begin position="324"/>
        <end position="348"/>
    </location>
</feature>
<sequence length="392" mass="44815">MVHLNQKDLFQCSKCDYTNSNSIWELKKHCISQHGTDTVALSNEEKHKKAIQTWNQKCFPDWRQKRAPFWSKSEGEKEEIENEVSEELLDCDDQQTSLTTCLQSFIQRMSSVDQSTCNSTSAAASGMDSPASQSGEPWFANEGNLNLHMSVEDKSLSDLHSVLQAAVDQSQLTASNSSAKSVNSSRQTAASDRICHLCWEESRYPGRHIAQKHLRKPLYECPVLHIQEATQTPDLTPISNLERYAEEIRELQIKCFPNRPMKLARMPTQNARDNCRDEQTGQGEAPLQLMQNVSGPIRQARHVYHRHLRKQGYLSVHSVNSPPTTMYTGSNGTSSGFTRTRKGDKMEPISHENKYRSEIDQLNEQCFPGWQHRKDHFGGWNMSKIRRKLHKL</sequence>
<evidence type="ECO:0000313" key="2">
    <source>
        <dbReference type="Proteomes" id="UP000887574"/>
    </source>
</evidence>
<keyword evidence="2" id="KW-1185">Reference proteome</keyword>
<evidence type="ECO:0000313" key="3">
    <source>
        <dbReference type="WBParaSite" id="jg17439.1"/>
    </source>
</evidence>
<feature type="compositionally biased region" description="Polar residues" evidence="1">
    <location>
        <begin position="324"/>
        <end position="338"/>
    </location>
</feature>
<reference evidence="3" key="1">
    <citation type="submission" date="2022-11" db="UniProtKB">
        <authorList>
            <consortium name="WormBaseParasite"/>
        </authorList>
    </citation>
    <scope>IDENTIFICATION</scope>
</reference>
<protein>
    <submittedName>
        <fullName evidence="3">Uncharacterized protein</fullName>
    </submittedName>
</protein>
<evidence type="ECO:0000256" key="1">
    <source>
        <dbReference type="SAM" id="MobiDB-lite"/>
    </source>
</evidence>
<organism evidence="2 3">
    <name type="scientific">Ditylenchus dipsaci</name>
    <dbReference type="NCBI Taxonomy" id="166011"/>
    <lineage>
        <taxon>Eukaryota</taxon>
        <taxon>Metazoa</taxon>
        <taxon>Ecdysozoa</taxon>
        <taxon>Nematoda</taxon>
        <taxon>Chromadorea</taxon>
        <taxon>Rhabditida</taxon>
        <taxon>Tylenchina</taxon>
        <taxon>Tylenchomorpha</taxon>
        <taxon>Sphaerularioidea</taxon>
        <taxon>Anguinidae</taxon>
        <taxon>Anguininae</taxon>
        <taxon>Ditylenchus</taxon>
    </lineage>
</organism>
<dbReference type="AlphaFoldDB" id="A0A915D952"/>
<dbReference type="WBParaSite" id="jg17439.1">
    <property type="protein sequence ID" value="jg17439.1"/>
    <property type="gene ID" value="jg17439"/>
</dbReference>